<reference evidence="1 2" key="1">
    <citation type="submission" date="2019-02" db="EMBL/GenBank/DDBJ databases">
        <title>Deep-cultivation of Planctomycetes and their phenomic and genomic characterization uncovers novel biology.</title>
        <authorList>
            <person name="Wiegand S."/>
            <person name="Jogler M."/>
            <person name="Boedeker C."/>
            <person name="Pinto D."/>
            <person name="Vollmers J."/>
            <person name="Rivas-Marin E."/>
            <person name="Kohn T."/>
            <person name="Peeters S.H."/>
            <person name="Heuer A."/>
            <person name="Rast P."/>
            <person name="Oberbeckmann S."/>
            <person name="Bunk B."/>
            <person name="Jeske O."/>
            <person name="Meyerdierks A."/>
            <person name="Storesund J.E."/>
            <person name="Kallscheuer N."/>
            <person name="Luecker S."/>
            <person name="Lage O.M."/>
            <person name="Pohl T."/>
            <person name="Merkel B.J."/>
            <person name="Hornburger P."/>
            <person name="Mueller R.-W."/>
            <person name="Bruemmer F."/>
            <person name="Labrenz M."/>
            <person name="Spormann A.M."/>
            <person name="Op den Camp H."/>
            <person name="Overmann J."/>
            <person name="Amann R."/>
            <person name="Jetten M.S.M."/>
            <person name="Mascher T."/>
            <person name="Medema M.H."/>
            <person name="Devos D.P."/>
            <person name="Kaster A.-K."/>
            <person name="Ovreas L."/>
            <person name="Rohde M."/>
            <person name="Galperin M.Y."/>
            <person name="Jogler C."/>
        </authorList>
    </citation>
    <scope>NUCLEOTIDE SEQUENCE [LARGE SCALE GENOMIC DNA]</scope>
    <source>
        <strain evidence="1 2">HG66A1</strain>
    </source>
</reference>
<dbReference type="RefSeq" id="WP_145181003.1">
    <property type="nucleotide sequence ID" value="NZ_CP036266.1"/>
</dbReference>
<sequence>MRHLVFTVLILMVLPQVAYSEGPDAAAGDALLKLNGDFIEAHAAARKLDLASGGPIILLKDGQLVLIRGGKETTSEILFPRYDTVKVFAHMPVAIYLMLGPAGAGELDTERLQQLAEYHGQIDRVEKQLDHIGLEGEQLKRQKQLLAGSKQFLEHVIQQQRFSTEELYTFTRSMLPMIQANIAEAAASQLDAMHQQVMAWKKEMTPEEWQKLRVSVKGAVLAREGNLAMQYFERLLNLEGPGMRLIYMERYVPPTPMQTLLATRSVDRGISIAFFDNPDRMFRDVLADAAAAHIKQMNFD</sequence>
<proteinExistence type="predicted"/>
<dbReference type="Proteomes" id="UP000320421">
    <property type="component" value="Chromosome"/>
</dbReference>
<gene>
    <name evidence="1" type="ORF">HG66A1_08740</name>
</gene>
<evidence type="ECO:0000313" key="1">
    <source>
        <dbReference type="EMBL" id="QDT19110.1"/>
    </source>
</evidence>
<name>A0A517PIA8_9PLAN</name>
<accession>A0A517PIA8</accession>
<organism evidence="1 2">
    <name type="scientific">Gimesia chilikensis</name>
    <dbReference type="NCBI Taxonomy" id="2605989"/>
    <lineage>
        <taxon>Bacteria</taxon>
        <taxon>Pseudomonadati</taxon>
        <taxon>Planctomycetota</taxon>
        <taxon>Planctomycetia</taxon>
        <taxon>Planctomycetales</taxon>
        <taxon>Planctomycetaceae</taxon>
        <taxon>Gimesia</taxon>
    </lineage>
</organism>
<dbReference type="OrthoDB" id="5510717at2"/>
<dbReference type="AlphaFoldDB" id="A0A517PIA8"/>
<protein>
    <submittedName>
        <fullName evidence="1">Uncharacterized protein</fullName>
    </submittedName>
</protein>
<keyword evidence="2" id="KW-1185">Reference proteome</keyword>
<dbReference type="EMBL" id="CP036266">
    <property type="protein sequence ID" value="QDT19110.1"/>
    <property type="molecule type" value="Genomic_DNA"/>
</dbReference>
<evidence type="ECO:0000313" key="2">
    <source>
        <dbReference type="Proteomes" id="UP000320421"/>
    </source>
</evidence>